<reference evidence="1 2" key="1">
    <citation type="submission" date="2005-09" db="EMBL/GenBank/DDBJ databases">
        <authorList>
            <person name="Mural R.J."/>
            <person name="Li P.W."/>
            <person name="Adams M.D."/>
            <person name="Amanatides P.G."/>
            <person name="Baden-Tillson H."/>
            <person name="Barnstead M."/>
            <person name="Chin S.H."/>
            <person name="Dew I."/>
            <person name="Evans C.A."/>
            <person name="Ferriera S."/>
            <person name="Flanigan M."/>
            <person name="Fosler C."/>
            <person name="Glodek A."/>
            <person name="Gu Z."/>
            <person name="Holt R.A."/>
            <person name="Jennings D."/>
            <person name="Kraft C.L."/>
            <person name="Lu F."/>
            <person name="Nguyen T."/>
            <person name="Nusskern D.R."/>
            <person name="Pfannkoch C.M."/>
            <person name="Sitter C."/>
            <person name="Sutton G.G."/>
            <person name="Venter J.C."/>
            <person name="Wang Z."/>
            <person name="Woodage T."/>
            <person name="Zheng X.H."/>
            <person name="Zhong F."/>
        </authorList>
    </citation>
    <scope>NUCLEOTIDE SEQUENCE [LARGE SCALE GENOMIC DNA]</scope>
    <source>
        <strain>BN</strain>
        <strain evidence="2">Sprague-Dawley</strain>
    </source>
</reference>
<protein>
    <submittedName>
        <fullName evidence="1">Similar to RIKEN cDNA 1810020E01, isoform CRA_c</fullName>
    </submittedName>
</protein>
<dbReference type="Proteomes" id="UP000234681">
    <property type="component" value="Chromosome 1"/>
</dbReference>
<organism evidence="1 2">
    <name type="scientific">Rattus norvegicus</name>
    <name type="common">Rat</name>
    <dbReference type="NCBI Taxonomy" id="10116"/>
    <lineage>
        <taxon>Eukaryota</taxon>
        <taxon>Metazoa</taxon>
        <taxon>Chordata</taxon>
        <taxon>Craniata</taxon>
        <taxon>Vertebrata</taxon>
        <taxon>Euteleostomi</taxon>
        <taxon>Mammalia</taxon>
        <taxon>Eutheria</taxon>
        <taxon>Euarchontoglires</taxon>
        <taxon>Glires</taxon>
        <taxon>Rodentia</taxon>
        <taxon>Myomorpha</taxon>
        <taxon>Muroidea</taxon>
        <taxon>Muridae</taxon>
        <taxon>Murinae</taxon>
        <taxon>Rattus</taxon>
    </lineage>
</organism>
<gene>
    <name evidence="1" type="primary">RGD1305677</name>
    <name evidence="1" type="ORF">rCG_40171</name>
</gene>
<accession>A6I641</accession>
<dbReference type="AlphaFoldDB" id="A6I641"/>
<evidence type="ECO:0000313" key="2">
    <source>
        <dbReference type="Proteomes" id="UP000234681"/>
    </source>
</evidence>
<proteinExistence type="predicted"/>
<name>A6I641_RAT</name>
<evidence type="ECO:0000313" key="1">
    <source>
        <dbReference type="EMBL" id="EDM18540.1"/>
    </source>
</evidence>
<sequence>MGALLPGMNQVLYHRGETSSITGLLFLSLSLEKCYFLLYFRLLLQHILGLDNINSS</sequence>
<dbReference type="EMBL" id="CH473956">
    <property type="protein sequence ID" value="EDM18540.1"/>
    <property type="molecule type" value="Genomic_DNA"/>
</dbReference>